<dbReference type="Proteomes" id="UP001519460">
    <property type="component" value="Unassembled WGS sequence"/>
</dbReference>
<feature type="region of interest" description="Disordered" evidence="1">
    <location>
        <begin position="121"/>
        <end position="140"/>
    </location>
</feature>
<dbReference type="AlphaFoldDB" id="A0ABD0KP00"/>
<evidence type="ECO:0000313" key="2">
    <source>
        <dbReference type="EMBL" id="KAK7488637.1"/>
    </source>
</evidence>
<keyword evidence="3" id="KW-1185">Reference proteome</keyword>
<protein>
    <submittedName>
        <fullName evidence="2">Uncharacterized protein</fullName>
    </submittedName>
</protein>
<dbReference type="EMBL" id="JACVVK020000148">
    <property type="protein sequence ID" value="KAK7488637.1"/>
    <property type="molecule type" value="Genomic_DNA"/>
</dbReference>
<comment type="caution">
    <text evidence="2">The sequence shown here is derived from an EMBL/GenBank/DDBJ whole genome shotgun (WGS) entry which is preliminary data.</text>
</comment>
<evidence type="ECO:0000256" key="1">
    <source>
        <dbReference type="SAM" id="MobiDB-lite"/>
    </source>
</evidence>
<accession>A0ABD0KP00</accession>
<feature type="compositionally biased region" description="Basic residues" evidence="1">
    <location>
        <begin position="121"/>
        <end position="133"/>
    </location>
</feature>
<name>A0ABD0KP00_9CAEN</name>
<feature type="non-terminal residue" evidence="2">
    <location>
        <position position="246"/>
    </location>
</feature>
<organism evidence="2 3">
    <name type="scientific">Batillaria attramentaria</name>
    <dbReference type="NCBI Taxonomy" id="370345"/>
    <lineage>
        <taxon>Eukaryota</taxon>
        <taxon>Metazoa</taxon>
        <taxon>Spiralia</taxon>
        <taxon>Lophotrochozoa</taxon>
        <taxon>Mollusca</taxon>
        <taxon>Gastropoda</taxon>
        <taxon>Caenogastropoda</taxon>
        <taxon>Sorbeoconcha</taxon>
        <taxon>Cerithioidea</taxon>
        <taxon>Batillariidae</taxon>
        <taxon>Batillaria</taxon>
    </lineage>
</organism>
<reference evidence="2 3" key="1">
    <citation type="journal article" date="2023" name="Sci. Data">
        <title>Genome assembly of the Korean intertidal mud-creeper Batillaria attramentaria.</title>
        <authorList>
            <person name="Patra A.K."/>
            <person name="Ho P.T."/>
            <person name="Jun S."/>
            <person name="Lee S.J."/>
            <person name="Kim Y."/>
            <person name="Won Y.J."/>
        </authorList>
    </citation>
    <scope>NUCLEOTIDE SEQUENCE [LARGE SCALE GENOMIC DNA]</scope>
    <source>
        <strain evidence="2">Wonlab-2016</strain>
    </source>
</reference>
<gene>
    <name evidence="2" type="ORF">BaRGS_00020090</name>
</gene>
<evidence type="ECO:0000313" key="3">
    <source>
        <dbReference type="Proteomes" id="UP001519460"/>
    </source>
</evidence>
<sequence>MTGTSTDSVPQHTEAAVPALRTRCSGMNWRPNKSRPDIPTANSARSFLPYFTSEQCPNLASLPTLMLAVFPSSFSRAKRVPSRALSHSLNHLQCFTQRDQADSLLTAMLPIASIPRDRRHLKAHDHTTHRHHTQPPGTQSEVFTDLRLAPSYGYFALRLSSLIVVVGDKSRGAFAKPPCSSYKELALTMKPAGNNQYVWRGKVEFLNRHLFVSRGEPLSLKPELDSSPKTGSPHSLYSLGPWRWTG</sequence>
<proteinExistence type="predicted"/>